<dbReference type="KEGG" id="nkf:Nkreftii_001729"/>
<name>A0A7S8FDQ7_9BACT</name>
<protein>
    <recommendedName>
        <fullName evidence="3">Nitrogen regulatory protein P-II</fullName>
    </recommendedName>
</protein>
<evidence type="ECO:0000313" key="2">
    <source>
        <dbReference type="Proteomes" id="UP000593737"/>
    </source>
</evidence>
<dbReference type="InterPro" id="IPR002187">
    <property type="entry name" value="N-reg_PII"/>
</dbReference>
<dbReference type="Pfam" id="PF00543">
    <property type="entry name" value="P-II"/>
    <property type="match status" value="1"/>
</dbReference>
<dbReference type="Gene3D" id="3.30.70.120">
    <property type="match status" value="1"/>
</dbReference>
<accession>A0A7S8FDQ7</accession>
<evidence type="ECO:0000313" key="1">
    <source>
        <dbReference type="EMBL" id="QPD03955.1"/>
    </source>
</evidence>
<dbReference type="Proteomes" id="UP000593737">
    <property type="component" value="Chromosome"/>
</dbReference>
<dbReference type="SUPFAM" id="SSF54913">
    <property type="entry name" value="GlnB-like"/>
    <property type="match status" value="1"/>
</dbReference>
<dbReference type="AlphaFoldDB" id="A0A7S8FDQ7"/>
<organism evidence="1 2">
    <name type="scientific">Candidatus Nitrospira kreftii</name>
    <dbReference type="NCBI Taxonomy" id="2652173"/>
    <lineage>
        <taxon>Bacteria</taxon>
        <taxon>Pseudomonadati</taxon>
        <taxon>Nitrospirota</taxon>
        <taxon>Nitrospiria</taxon>
        <taxon>Nitrospirales</taxon>
        <taxon>Nitrospiraceae</taxon>
        <taxon>Nitrospira</taxon>
    </lineage>
</organism>
<evidence type="ECO:0008006" key="3">
    <source>
        <dbReference type="Google" id="ProtNLM"/>
    </source>
</evidence>
<gene>
    <name evidence="1" type="ORF">Nkreftii_001729</name>
</gene>
<dbReference type="GO" id="GO:0030234">
    <property type="term" value="F:enzyme regulator activity"/>
    <property type="evidence" value="ECO:0007669"/>
    <property type="project" value="InterPro"/>
</dbReference>
<proteinExistence type="predicted"/>
<sequence length="101" mass="11286">MEMLVIVFRESLVEQVHALLNEYEVTSYSELQNVTGKGATGLTSQFFLAPSTNRMVLAAVPEQSAHRLIDGFKRFRLGQEASTGDLMFPLHVFVLPCEQVV</sequence>
<dbReference type="InterPro" id="IPR015867">
    <property type="entry name" value="N-reg_PII/ATP_PRibTrfase_C"/>
</dbReference>
<dbReference type="InterPro" id="IPR011322">
    <property type="entry name" value="N-reg_PII-like_a/b"/>
</dbReference>
<dbReference type="EMBL" id="CP047423">
    <property type="protein sequence ID" value="QPD03955.1"/>
    <property type="molecule type" value="Genomic_DNA"/>
</dbReference>
<dbReference type="GO" id="GO:0006808">
    <property type="term" value="P:regulation of nitrogen utilization"/>
    <property type="evidence" value="ECO:0007669"/>
    <property type="project" value="InterPro"/>
</dbReference>
<reference evidence="1 2" key="1">
    <citation type="journal article" date="2020" name="ISME J.">
        <title>Enrichment and physiological characterization of a novel comammox Nitrospira indicates ammonium inhibition of complete nitrification.</title>
        <authorList>
            <person name="Sakoula D."/>
            <person name="Koch H."/>
            <person name="Frank J."/>
            <person name="Jetten M.S.M."/>
            <person name="van Kessel M.A.H.J."/>
            <person name="Lucker S."/>
        </authorList>
    </citation>
    <scope>NUCLEOTIDE SEQUENCE [LARGE SCALE GENOMIC DNA]</scope>
    <source>
        <strain evidence="1">Comreactor17</strain>
    </source>
</reference>